<evidence type="ECO:0000313" key="2">
    <source>
        <dbReference type="EMBL" id="OYD16798.1"/>
    </source>
</evidence>
<dbReference type="InterPro" id="IPR001075">
    <property type="entry name" value="NIF_FeS_clus_asmbl_NifU_C"/>
</dbReference>
<name>A0A235BWR1_UNCW3</name>
<dbReference type="GO" id="GO:0005506">
    <property type="term" value="F:iron ion binding"/>
    <property type="evidence" value="ECO:0007669"/>
    <property type="project" value="InterPro"/>
</dbReference>
<feature type="domain" description="NIF system FeS cluster assembly NifU C-terminal" evidence="1">
    <location>
        <begin position="7"/>
        <end position="74"/>
    </location>
</feature>
<sequence>MLDRKLVEKVLDEEVRPVLAAHGGNVELSDITDDNVVKVKLTGACCGCPMAQLTLLGTVESAIKSHIPEVKAVEAI</sequence>
<dbReference type="SUPFAM" id="SSF117916">
    <property type="entry name" value="Fe-S cluster assembly (FSCA) domain-like"/>
    <property type="match status" value="1"/>
</dbReference>
<dbReference type="InterPro" id="IPR034904">
    <property type="entry name" value="FSCA_dom_sf"/>
</dbReference>
<dbReference type="GO" id="GO:0051536">
    <property type="term" value="F:iron-sulfur cluster binding"/>
    <property type="evidence" value="ECO:0007669"/>
    <property type="project" value="InterPro"/>
</dbReference>
<organism evidence="2 3">
    <name type="scientific">candidate division WOR-3 bacterium JGI_Cruoil_03_51_56</name>
    <dbReference type="NCBI Taxonomy" id="1973747"/>
    <lineage>
        <taxon>Bacteria</taxon>
        <taxon>Bacteria division WOR-3</taxon>
    </lineage>
</organism>
<dbReference type="GO" id="GO:0016226">
    <property type="term" value="P:iron-sulfur cluster assembly"/>
    <property type="evidence" value="ECO:0007669"/>
    <property type="project" value="InterPro"/>
</dbReference>
<evidence type="ECO:0000259" key="1">
    <source>
        <dbReference type="Pfam" id="PF01106"/>
    </source>
</evidence>
<accession>A0A235BWR1</accession>
<dbReference type="Pfam" id="PF01106">
    <property type="entry name" value="NifU"/>
    <property type="match status" value="1"/>
</dbReference>
<proteinExistence type="predicted"/>
<dbReference type="Proteomes" id="UP000215559">
    <property type="component" value="Unassembled WGS sequence"/>
</dbReference>
<dbReference type="PANTHER" id="PTHR11178">
    <property type="entry name" value="IRON-SULFUR CLUSTER SCAFFOLD PROTEIN NFU-RELATED"/>
    <property type="match status" value="1"/>
</dbReference>
<dbReference type="PANTHER" id="PTHR11178:SF51">
    <property type="entry name" value="FE_S BIOGENESIS PROTEIN NFUA"/>
    <property type="match status" value="1"/>
</dbReference>
<dbReference type="EMBL" id="NOZP01000036">
    <property type="protein sequence ID" value="OYD16798.1"/>
    <property type="molecule type" value="Genomic_DNA"/>
</dbReference>
<protein>
    <recommendedName>
        <fullName evidence="1">NIF system FeS cluster assembly NifU C-terminal domain-containing protein</fullName>
    </recommendedName>
</protein>
<dbReference type="AlphaFoldDB" id="A0A235BWR1"/>
<comment type="caution">
    <text evidence="2">The sequence shown here is derived from an EMBL/GenBank/DDBJ whole genome shotgun (WGS) entry which is preliminary data.</text>
</comment>
<evidence type="ECO:0000313" key="3">
    <source>
        <dbReference type="Proteomes" id="UP000215559"/>
    </source>
</evidence>
<gene>
    <name evidence="2" type="ORF">CH330_01820</name>
</gene>
<dbReference type="Gene3D" id="3.30.300.130">
    <property type="entry name" value="Fe-S cluster assembly (FSCA)"/>
    <property type="match status" value="1"/>
</dbReference>
<reference evidence="2 3" key="1">
    <citation type="submission" date="2017-07" db="EMBL/GenBank/DDBJ databases">
        <title>Recovery of genomes from metagenomes via a dereplication, aggregation, and scoring strategy.</title>
        <authorList>
            <person name="Sieber C.M."/>
            <person name="Probst A.J."/>
            <person name="Sharrar A."/>
            <person name="Thomas B.C."/>
            <person name="Hess M."/>
            <person name="Tringe S.G."/>
            <person name="Banfield J.F."/>
        </authorList>
    </citation>
    <scope>NUCLEOTIDE SEQUENCE [LARGE SCALE GENOMIC DNA]</scope>
    <source>
        <strain evidence="2">JGI_Cruoil_03_51_56</strain>
    </source>
</reference>